<dbReference type="InterPro" id="IPR036291">
    <property type="entry name" value="NAD(P)-bd_dom_sf"/>
</dbReference>
<dbReference type="PANTHER" id="PTHR44169:SF6">
    <property type="entry name" value="NADPH-DEPENDENT 1-ACYLDIHYDROXYACETONE PHOSPHATE REDUCTASE"/>
    <property type="match status" value="1"/>
</dbReference>
<evidence type="ECO:0000256" key="2">
    <source>
        <dbReference type="ARBA" id="ARBA00023002"/>
    </source>
</evidence>
<protein>
    <submittedName>
        <fullName evidence="5">Oxidoreductase</fullName>
    </submittedName>
</protein>
<reference evidence="5 6" key="1">
    <citation type="journal article" date="2019" name="Int. J. Syst. Evol. Microbiol.">
        <title>The Global Catalogue of Microorganisms (GCM) 10K type strain sequencing project: providing services to taxonomists for standard genome sequencing and annotation.</title>
        <authorList>
            <consortium name="The Broad Institute Genomics Platform"/>
            <consortium name="The Broad Institute Genome Sequencing Center for Infectious Disease"/>
            <person name="Wu L."/>
            <person name="Ma J."/>
        </authorList>
    </citation>
    <scope>NUCLEOTIDE SEQUENCE [LARGE SCALE GENOMIC DNA]</scope>
    <source>
        <strain evidence="5 6">JCM 10649</strain>
    </source>
</reference>
<dbReference type="CDD" id="cd05374">
    <property type="entry name" value="17beta-HSD-like_SDR_c"/>
    <property type="match status" value="1"/>
</dbReference>
<dbReference type="PANTHER" id="PTHR44169">
    <property type="entry name" value="NADPH-DEPENDENT 1-ACYLDIHYDROXYACETONE PHOSPHATE REDUCTASE"/>
    <property type="match status" value="1"/>
</dbReference>
<evidence type="ECO:0000256" key="3">
    <source>
        <dbReference type="RuleBase" id="RU000363"/>
    </source>
</evidence>
<comment type="similarity">
    <text evidence="1 3">Belongs to the short-chain dehydrogenases/reductases (SDR) family.</text>
</comment>
<proteinExistence type="inferred from homology"/>
<dbReference type="InterPro" id="IPR057326">
    <property type="entry name" value="KR_dom"/>
</dbReference>
<dbReference type="EMBL" id="BAAAHB010000003">
    <property type="protein sequence ID" value="GAA0446331.1"/>
    <property type="molecule type" value="Genomic_DNA"/>
</dbReference>
<gene>
    <name evidence="5" type="ORF">GCM10009544_06460</name>
</gene>
<keyword evidence="6" id="KW-1185">Reference proteome</keyword>
<evidence type="ECO:0000259" key="4">
    <source>
        <dbReference type="SMART" id="SM00822"/>
    </source>
</evidence>
<dbReference type="Gene3D" id="3.40.50.720">
    <property type="entry name" value="NAD(P)-binding Rossmann-like Domain"/>
    <property type="match status" value="1"/>
</dbReference>
<dbReference type="PRINTS" id="PR00081">
    <property type="entry name" value="GDHRDH"/>
</dbReference>
<feature type="domain" description="Ketoreductase" evidence="4">
    <location>
        <begin position="6"/>
        <end position="179"/>
    </location>
</feature>
<evidence type="ECO:0000313" key="5">
    <source>
        <dbReference type="EMBL" id="GAA0446331.1"/>
    </source>
</evidence>
<keyword evidence="2" id="KW-0560">Oxidoreductase</keyword>
<accession>A0ABN0ZFV8</accession>
<evidence type="ECO:0000256" key="1">
    <source>
        <dbReference type="ARBA" id="ARBA00006484"/>
    </source>
</evidence>
<comment type="caution">
    <text evidence="5">The sequence shown here is derived from an EMBL/GenBank/DDBJ whole genome shotgun (WGS) entry which is preliminary data.</text>
</comment>
<dbReference type="Pfam" id="PF00106">
    <property type="entry name" value="adh_short"/>
    <property type="match status" value="1"/>
</dbReference>
<sequence>MSTPQPVALITGCSSGIGRATAVRLHRAGLRVVATARDPGTLEALRELGTDTRALDVTDEDSVRAAVEGVTAEHGRIDVLVNNAGYGLSGTFEETGLDRVRDQFETNVFGLVRLTQLVLPGMREHGGGTVVNVSSIFGRYAAPGGGYYHASKHAVEALSDALRLEVSGFGIRVVVVEPGPVHTAWGQAFIDRLPAPREDSPYRRFHERTAEYYDALYNRTRKTLAGTFAIEADQVAAAIEKAVRARRPRARYPVGLLAASTIALRRLVPDSVFDGAFIRRQFPTP</sequence>
<dbReference type="SMART" id="SM00822">
    <property type="entry name" value="PKS_KR"/>
    <property type="match status" value="1"/>
</dbReference>
<dbReference type="SUPFAM" id="SSF51735">
    <property type="entry name" value="NAD(P)-binding Rossmann-fold domains"/>
    <property type="match status" value="1"/>
</dbReference>
<dbReference type="InterPro" id="IPR002347">
    <property type="entry name" value="SDR_fam"/>
</dbReference>
<dbReference type="PRINTS" id="PR00080">
    <property type="entry name" value="SDRFAMILY"/>
</dbReference>
<dbReference type="RefSeq" id="WP_344085122.1">
    <property type="nucleotide sequence ID" value="NZ_BAAAHB010000003.1"/>
</dbReference>
<name>A0ABN0ZFV8_9ACTN</name>
<dbReference type="Proteomes" id="UP001499895">
    <property type="component" value="Unassembled WGS sequence"/>
</dbReference>
<evidence type="ECO:0000313" key="6">
    <source>
        <dbReference type="Proteomes" id="UP001499895"/>
    </source>
</evidence>
<organism evidence="5 6">
    <name type="scientific">Streptomyces stramineus</name>
    <dbReference type="NCBI Taxonomy" id="173861"/>
    <lineage>
        <taxon>Bacteria</taxon>
        <taxon>Bacillati</taxon>
        <taxon>Actinomycetota</taxon>
        <taxon>Actinomycetes</taxon>
        <taxon>Kitasatosporales</taxon>
        <taxon>Streptomycetaceae</taxon>
        <taxon>Streptomyces</taxon>
    </lineage>
</organism>